<organism evidence="3 4">
    <name type="scientific">Siminovitchia sediminis</name>
    <dbReference type="NCBI Taxonomy" id="1274353"/>
    <lineage>
        <taxon>Bacteria</taxon>
        <taxon>Bacillati</taxon>
        <taxon>Bacillota</taxon>
        <taxon>Bacilli</taxon>
        <taxon>Bacillales</taxon>
        <taxon>Bacillaceae</taxon>
        <taxon>Siminovitchia</taxon>
    </lineage>
</organism>
<name>A0ABW4KFP3_9BACI</name>
<dbReference type="Pfam" id="PF20316">
    <property type="entry name" value="DUF6612"/>
    <property type="match status" value="1"/>
</dbReference>
<evidence type="ECO:0000313" key="4">
    <source>
        <dbReference type="Proteomes" id="UP001597301"/>
    </source>
</evidence>
<dbReference type="RefSeq" id="WP_380772897.1">
    <property type="nucleotide sequence ID" value="NZ_JBHUEO010000012.1"/>
</dbReference>
<dbReference type="PROSITE" id="PS51257">
    <property type="entry name" value="PROKAR_LIPOPROTEIN"/>
    <property type="match status" value="1"/>
</dbReference>
<dbReference type="EMBL" id="JBHUEO010000012">
    <property type="protein sequence ID" value="MFD1706308.1"/>
    <property type="molecule type" value="Genomic_DNA"/>
</dbReference>
<reference evidence="4" key="1">
    <citation type="journal article" date="2019" name="Int. J. Syst. Evol. Microbiol.">
        <title>The Global Catalogue of Microorganisms (GCM) 10K type strain sequencing project: providing services to taxonomists for standard genome sequencing and annotation.</title>
        <authorList>
            <consortium name="The Broad Institute Genomics Platform"/>
            <consortium name="The Broad Institute Genome Sequencing Center for Infectious Disease"/>
            <person name="Wu L."/>
            <person name="Ma J."/>
        </authorList>
    </citation>
    <scope>NUCLEOTIDE SEQUENCE [LARGE SCALE GENOMIC DNA]</scope>
    <source>
        <strain evidence="4">CGMCC 1.12295</strain>
    </source>
</reference>
<evidence type="ECO:0000256" key="1">
    <source>
        <dbReference type="SAM" id="MobiDB-lite"/>
    </source>
</evidence>
<accession>A0ABW4KFP3</accession>
<dbReference type="Gene3D" id="2.50.20.20">
    <property type="match status" value="1"/>
</dbReference>
<evidence type="ECO:0000256" key="2">
    <source>
        <dbReference type="SAM" id="SignalP"/>
    </source>
</evidence>
<gene>
    <name evidence="3" type="ORF">ACFSCZ_06000</name>
</gene>
<feature type="region of interest" description="Disordered" evidence="1">
    <location>
        <begin position="26"/>
        <end position="51"/>
    </location>
</feature>
<sequence>MKKTLWMILAAMLMLMLAACNQTAEPVEQEQSGESTTKTKETEAKEQEEELTLEEVYKKTEEANKNVHSFESDMTMKQAISAEGEKQDINSDISLAFIADPMALHQQMTMSIEGQEQNIEAYLTKDGFYMYEPNQQAWVKLPEELSGQILQMSENQTNPSGQLEQLKPFVDEFDFQQDEKNYILTLKASGEKFDQFLKDQVKETLPPEMQTENMMGTMTFNKMEYELFIDKETFYLTAMNMVTDTDTEVEGQKVNMQMDIRGTYSNYNGVESIEVPKEALENAQEITMDQMNGQ</sequence>
<dbReference type="InterPro" id="IPR046720">
    <property type="entry name" value="DUF6612"/>
</dbReference>
<keyword evidence="4" id="KW-1185">Reference proteome</keyword>
<feature type="chain" id="PRO_5045615464" evidence="2">
    <location>
        <begin position="25"/>
        <end position="294"/>
    </location>
</feature>
<evidence type="ECO:0000313" key="3">
    <source>
        <dbReference type="EMBL" id="MFD1706308.1"/>
    </source>
</evidence>
<dbReference type="Proteomes" id="UP001597301">
    <property type="component" value="Unassembled WGS sequence"/>
</dbReference>
<keyword evidence="2" id="KW-0732">Signal</keyword>
<feature type="signal peptide" evidence="2">
    <location>
        <begin position="1"/>
        <end position="24"/>
    </location>
</feature>
<protein>
    <submittedName>
        <fullName evidence="3">DUF6612 family protein</fullName>
    </submittedName>
</protein>
<comment type="caution">
    <text evidence="3">The sequence shown here is derived from an EMBL/GenBank/DDBJ whole genome shotgun (WGS) entry which is preliminary data.</text>
</comment>
<proteinExistence type="predicted"/>